<organism evidence="1 2">
    <name type="scientific">Pseudomonas amygdali pv. lachrymans str. M301315</name>
    <dbReference type="NCBI Taxonomy" id="629260"/>
    <lineage>
        <taxon>Bacteria</taxon>
        <taxon>Pseudomonadati</taxon>
        <taxon>Pseudomonadota</taxon>
        <taxon>Gammaproteobacteria</taxon>
        <taxon>Pseudomonadales</taxon>
        <taxon>Pseudomonadaceae</taxon>
        <taxon>Pseudomonas</taxon>
        <taxon>Pseudomonas amygdali</taxon>
    </lineage>
</organism>
<name>A0AAD0PWR4_PSEAV</name>
<keyword evidence="1" id="KW-0614">Plasmid</keyword>
<reference evidence="1 2" key="1">
    <citation type="journal article" date="2011" name="PLoS Pathog.">
        <title>Dynamic evolution of pathogenicity revealed by sequencing and comparative genomics of 19 Pseudomonas syringae isolates.</title>
        <authorList>
            <person name="Baltrus D.A."/>
            <person name="Nishimura M.T."/>
            <person name="Romanchuk A."/>
            <person name="Chang J.H."/>
            <person name="Mukhtar M.S."/>
            <person name="Cherkis K."/>
            <person name="Roach J."/>
            <person name="Grant S.R."/>
            <person name="Jones C.D."/>
            <person name="Dangl J.L."/>
        </authorList>
    </citation>
    <scope>NUCLEOTIDE SEQUENCE [LARGE SCALE GENOMIC DNA]</scope>
    <source>
        <strain evidence="1 2">M301315</strain>
    </source>
</reference>
<dbReference type="SUPFAM" id="SSF51219">
    <property type="entry name" value="TRAP-like"/>
    <property type="match status" value="1"/>
</dbReference>
<gene>
    <name evidence="1" type="ORF">PLA107_033865</name>
</gene>
<dbReference type="AlphaFoldDB" id="A0AAD0PWR4"/>
<dbReference type="Pfam" id="PF01987">
    <property type="entry name" value="AIM24"/>
    <property type="match status" value="1"/>
</dbReference>
<dbReference type="Gene3D" id="3.60.160.10">
    <property type="entry name" value="Mitochondrial biogenesis AIM24"/>
    <property type="match status" value="1"/>
</dbReference>
<evidence type="ECO:0000313" key="1">
    <source>
        <dbReference type="EMBL" id="AXH60176.1"/>
    </source>
</evidence>
<dbReference type="InterPro" id="IPR002838">
    <property type="entry name" value="AIM24"/>
</dbReference>
<protein>
    <submittedName>
        <fullName evidence="1">TIGR00266 family protein</fullName>
    </submittedName>
</protein>
<geneLocation type="plasmid" evidence="2">
    <name>pmppla107</name>
</geneLocation>
<dbReference type="NCBIfam" id="TIGR00266">
    <property type="entry name" value="TIGR00266 family protein"/>
    <property type="match status" value="1"/>
</dbReference>
<accession>A0AAD0PWR4</accession>
<dbReference type="Proteomes" id="UP000006426">
    <property type="component" value="Plasmid pmppla107"/>
</dbReference>
<dbReference type="PANTHER" id="PTHR43657">
    <property type="entry name" value="TRYPTOPHAN RNA-BINDING ATTENUATOR PROTEIN-LIKE PROTEIN"/>
    <property type="match status" value="1"/>
</dbReference>
<dbReference type="InterPro" id="IPR036983">
    <property type="entry name" value="AIM24_sf"/>
</dbReference>
<dbReference type="EMBL" id="CP031226">
    <property type="protein sequence ID" value="AXH60176.1"/>
    <property type="molecule type" value="Genomic_DNA"/>
</dbReference>
<proteinExistence type="predicted"/>
<sequence length="262" mass="28378">MTMRRDARLRKSSKRGSIYQYIELNGVSVVPEFELVTGRDPLLSVSLALDEKIFCESNAMVMNDGGVSVEGVVRGGILSSLVRSLTSDESFFMQEVRGKRAGSKGQIMLAPQMPGDIELLKVGREQYVINQSCFLACDEGVTITNRMNSITSGLFGDTGGFVIMQTEGSGTVAVSGFGQIFSVLVEPGEEIMIDNGHLIAWDASLTHKVATASSRKGIFGRMLSTAMSGEYLVLKFSGHGKILVGSRNQLAFDAYIRSLQEP</sequence>
<dbReference type="PANTHER" id="PTHR43657:SF1">
    <property type="entry name" value="ALTERED INHERITANCE OF MITOCHONDRIA PROTEIN 24, MITOCHONDRIAL"/>
    <property type="match status" value="1"/>
</dbReference>
<evidence type="ECO:0000313" key="2">
    <source>
        <dbReference type="Proteomes" id="UP000006426"/>
    </source>
</evidence>
<dbReference type="InterPro" id="IPR016031">
    <property type="entry name" value="Trp_RNA-bd_attenuator-like_dom"/>
</dbReference>